<evidence type="ECO:0000256" key="7">
    <source>
        <dbReference type="ARBA" id="ARBA00023150"/>
    </source>
</evidence>
<organism evidence="9">
    <name type="scientific">marine sediment metagenome</name>
    <dbReference type="NCBI Taxonomy" id="412755"/>
    <lineage>
        <taxon>unclassified sequences</taxon>
        <taxon>metagenomes</taxon>
        <taxon>ecological metagenomes</taxon>
    </lineage>
</organism>
<evidence type="ECO:0000256" key="2">
    <source>
        <dbReference type="ARBA" id="ARBA00022679"/>
    </source>
</evidence>
<evidence type="ECO:0000256" key="4">
    <source>
        <dbReference type="ARBA" id="ARBA00022741"/>
    </source>
</evidence>
<name>X1B3A5_9ZZZZ</name>
<accession>X1B3A5</accession>
<feature type="domain" description="MobA-like NTP transferase" evidence="8">
    <location>
        <begin position="5"/>
        <end position="193"/>
    </location>
</feature>
<feature type="non-terminal residue" evidence="9">
    <location>
        <position position="212"/>
    </location>
</feature>
<dbReference type="PANTHER" id="PTHR19136">
    <property type="entry name" value="MOLYBDENUM COFACTOR GUANYLYLTRANSFERASE"/>
    <property type="match status" value="1"/>
</dbReference>
<dbReference type="Gene3D" id="3.90.550.10">
    <property type="entry name" value="Spore Coat Polysaccharide Biosynthesis Protein SpsA, Chain A"/>
    <property type="match status" value="1"/>
</dbReference>
<proteinExistence type="predicted"/>
<dbReference type="GO" id="GO:0016779">
    <property type="term" value="F:nucleotidyltransferase activity"/>
    <property type="evidence" value="ECO:0007669"/>
    <property type="project" value="TreeGrafter"/>
</dbReference>
<evidence type="ECO:0000313" key="9">
    <source>
        <dbReference type="EMBL" id="GAG90244.1"/>
    </source>
</evidence>
<keyword evidence="6" id="KW-0342">GTP-binding</keyword>
<dbReference type="SUPFAM" id="SSF53448">
    <property type="entry name" value="Nucleotide-diphospho-sugar transferases"/>
    <property type="match status" value="1"/>
</dbReference>
<dbReference type="EMBL" id="BART01028372">
    <property type="protein sequence ID" value="GAG90244.1"/>
    <property type="molecule type" value="Genomic_DNA"/>
</dbReference>
<dbReference type="InterPro" id="IPR029044">
    <property type="entry name" value="Nucleotide-diphossugar_trans"/>
</dbReference>
<keyword evidence="1" id="KW-0963">Cytoplasm</keyword>
<gene>
    <name evidence="9" type="ORF">S01H4_50048</name>
</gene>
<dbReference type="Pfam" id="PF12804">
    <property type="entry name" value="NTP_transf_3"/>
    <property type="match status" value="1"/>
</dbReference>
<dbReference type="GO" id="GO:0006777">
    <property type="term" value="P:Mo-molybdopterin cofactor biosynthetic process"/>
    <property type="evidence" value="ECO:0007669"/>
    <property type="project" value="UniProtKB-KW"/>
</dbReference>
<dbReference type="GO" id="GO:0005525">
    <property type="term" value="F:GTP binding"/>
    <property type="evidence" value="ECO:0007669"/>
    <property type="project" value="UniProtKB-KW"/>
</dbReference>
<protein>
    <recommendedName>
        <fullName evidence="8">MobA-like NTP transferase domain-containing protein</fullName>
    </recommendedName>
</protein>
<keyword evidence="7" id="KW-0501">Molybdenum cofactor biosynthesis</keyword>
<evidence type="ECO:0000256" key="3">
    <source>
        <dbReference type="ARBA" id="ARBA00022723"/>
    </source>
</evidence>
<keyword evidence="5" id="KW-0460">Magnesium</keyword>
<comment type="caution">
    <text evidence="9">The sequence shown here is derived from an EMBL/GenBank/DDBJ whole genome shotgun (WGS) entry which is preliminary data.</text>
</comment>
<evidence type="ECO:0000256" key="1">
    <source>
        <dbReference type="ARBA" id="ARBA00022490"/>
    </source>
</evidence>
<evidence type="ECO:0000259" key="8">
    <source>
        <dbReference type="Pfam" id="PF12804"/>
    </source>
</evidence>
<dbReference type="InterPro" id="IPR013482">
    <property type="entry name" value="Molybde_CF_guanTrfase"/>
</dbReference>
<reference evidence="9" key="1">
    <citation type="journal article" date="2014" name="Front. Microbiol.">
        <title>High frequency of phylogenetically diverse reductive dehalogenase-homologous genes in deep subseafloor sedimentary metagenomes.</title>
        <authorList>
            <person name="Kawai M."/>
            <person name="Futagami T."/>
            <person name="Toyoda A."/>
            <person name="Takaki Y."/>
            <person name="Nishi S."/>
            <person name="Hori S."/>
            <person name="Arai W."/>
            <person name="Tsubouchi T."/>
            <person name="Morono Y."/>
            <person name="Uchiyama I."/>
            <person name="Ito T."/>
            <person name="Fujiyama A."/>
            <person name="Inagaki F."/>
            <person name="Takami H."/>
        </authorList>
    </citation>
    <scope>NUCLEOTIDE SEQUENCE</scope>
    <source>
        <strain evidence="9">Expedition CK06-06</strain>
    </source>
</reference>
<sequence length="212" mass="23901">MDFSGILLAGGKSTRFGINKIKIESEGIPLLADQVIKLSFFCSEILISSSRENSRYIRHVLDRMDEYWKILLNSKSVKVDTVSLSGNNKNPVPSGDKWEKPAIRIVIDDKETRPERRRIGPLAGIYSGLKVSKSKNCLVLASDMPFISYRVLRLLTQTSEETGKDAVIIRNPKGIEALCGIYSKEYIKQMSDSIRNGIYKISEVLGDRDVEW</sequence>
<dbReference type="AlphaFoldDB" id="X1B3A5"/>
<evidence type="ECO:0000256" key="5">
    <source>
        <dbReference type="ARBA" id="ARBA00022842"/>
    </source>
</evidence>
<dbReference type="GO" id="GO:0046872">
    <property type="term" value="F:metal ion binding"/>
    <property type="evidence" value="ECO:0007669"/>
    <property type="project" value="UniProtKB-KW"/>
</dbReference>
<dbReference type="PANTHER" id="PTHR19136:SF81">
    <property type="entry name" value="MOLYBDENUM COFACTOR GUANYLYLTRANSFERASE"/>
    <property type="match status" value="1"/>
</dbReference>
<keyword evidence="2" id="KW-0808">Transferase</keyword>
<keyword evidence="4" id="KW-0547">Nucleotide-binding</keyword>
<evidence type="ECO:0000256" key="6">
    <source>
        <dbReference type="ARBA" id="ARBA00023134"/>
    </source>
</evidence>
<dbReference type="InterPro" id="IPR025877">
    <property type="entry name" value="MobA-like_NTP_Trfase"/>
</dbReference>
<keyword evidence="3" id="KW-0479">Metal-binding</keyword>
<dbReference type="CDD" id="cd02503">
    <property type="entry name" value="MobA"/>
    <property type="match status" value="1"/>
</dbReference>